<dbReference type="PROSITE" id="PS51318">
    <property type="entry name" value="TAT"/>
    <property type="match status" value="1"/>
</dbReference>
<sequence>MTKHNKNTMSRRKFIGDSCAALGYTTLFSSLINLKAMAASAMDNSAVITANGNYKALVCLMLGGGNDSFNMLIPKGNNEYNEYATTRSNLAIAQNEVLQINPNTSDGRTFGLHPSMPDIRQIFESGNLAFLANVGTLIEPSTKSDIKNNVVKTPLGLFSHADQIQQWQTGRPNERTNIGWGGKIADLVQSMNSSNKISMNISLRGSNVFQRGDQIIPYAIGNEGSVGIRGYGEDDLFNSLRTDALNSILERDYQDIFKNTYKNTIKASNESNLEFQSAVDSIPEFVTPLPEENDLAAQLRMVAKTIASRNTLGFSRQIFFVQLGGWDHHDELLINQADKLTQVNDALSYFNSLMFELNTNDCVTTFSVSDFARTLTSNGNGTDHAWGGNAFMMGGAVNGKEIYGDYPTLALDSEQDLRDGVMIPTTAADLYMAELALWFGVAPSELSTILPNLSKFYDTNSGTPPLGFMNMNQI</sequence>
<proteinExistence type="predicted"/>
<dbReference type="EMBL" id="JACNMF010000005">
    <property type="protein sequence ID" value="MBC3759673.1"/>
    <property type="molecule type" value="Genomic_DNA"/>
</dbReference>
<dbReference type="InterPro" id="IPR006311">
    <property type="entry name" value="TAT_signal"/>
</dbReference>
<dbReference type="PANTHER" id="PTHR43737:SF1">
    <property type="entry name" value="DUF1501 DOMAIN-CONTAINING PROTEIN"/>
    <property type="match status" value="1"/>
</dbReference>
<organism evidence="1 2">
    <name type="scientific">Hyunsoonleella aquatilis</name>
    <dbReference type="NCBI Taxonomy" id="2762758"/>
    <lineage>
        <taxon>Bacteria</taxon>
        <taxon>Pseudomonadati</taxon>
        <taxon>Bacteroidota</taxon>
        <taxon>Flavobacteriia</taxon>
        <taxon>Flavobacteriales</taxon>
        <taxon>Flavobacteriaceae</taxon>
    </lineage>
</organism>
<keyword evidence="2" id="KW-1185">Reference proteome</keyword>
<dbReference type="InterPro" id="IPR010869">
    <property type="entry name" value="DUF1501"/>
</dbReference>
<gene>
    <name evidence="1" type="ORF">H7U19_14760</name>
</gene>
<protein>
    <submittedName>
        <fullName evidence="1">DUF1501 domain-containing protein</fullName>
    </submittedName>
</protein>
<evidence type="ECO:0000313" key="2">
    <source>
        <dbReference type="Proteomes" id="UP000656244"/>
    </source>
</evidence>
<name>A0A923HG64_9FLAO</name>
<dbReference type="Proteomes" id="UP000656244">
    <property type="component" value="Unassembled WGS sequence"/>
</dbReference>
<dbReference type="PANTHER" id="PTHR43737">
    <property type="entry name" value="BLL7424 PROTEIN"/>
    <property type="match status" value="1"/>
</dbReference>
<evidence type="ECO:0000313" key="1">
    <source>
        <dbReference type="EMBL" id="MBC3759673.1"/>
    </source>
</evidence>
<dbReference type="Pfam" id="PF07394">
    <property type="entry name" value="DUF1501"/>
    <property type="match status" value="1"/>
</dbReference>
<comment type="caution">
    <text evidence="1">The sequence shown here is derived from an EMBL/GenBank/DDBJ whole genome shotgun (WGS) entry which is preliminary data.</text>
</comment>
<reference evidence="1" key="1">
    <citation type="submission" date="2020-08" db="EMBL/GenBank/DDBJ databases">
        <title>Hyunsoonleella sp. strain SJ7 genome sequencing and assembly.</title>
        <authorList>
            <person name="Kim I."/>
        </authorList>
    </citation>
    <scope>NUCLEOTIDE SEQUENCE</scope>
    <source>
        <strain evidence="1">SJ7</strain>
    </source>
</reference>
<dbReference type="RefSeq" id="WP_186563641.1">
    <property type="nucleotide sequence ID" value="NZ_JACNMF010000005.1"/>
</dbReference>
<dbReference type="AlphaFoldDB" id="A0A923HG64"/>
<accession>A0A923HG64</accession>